<reference evidence="7" key="2">
    <citation type="submission" date="2025-09" db="UniProtKB">
        <authorList>
            <consortium name="Ensembl"/>
        </authorList>
    </citation>
    <scope>IDENTIFICATION</scope>
</reference>
<dbReference type="Ensembl" id="ENSCPBT00000023777.1">
    <property type="protein sequence ID" value="ENSCPBP00000020203.1"/>
    <property type="gene ID" value="ENSCPBG00000014529.1"/>
</dbReference>
<evidence type="ECO:0000256" key="1">
    <source>
        <dbReference type="ARBA" id="ARBA00004613"/>
    </source>
</evidence>
<dbReference type="GO" id="GO:0005581">
    <property type="term" value="C:collagen trimer"/>
    <property type="evidence" value="ECO:0007669"/>
    <property type="project" value="UniProtKB-KW"/>
</dbReference>
<keyword evidence="8" id="KW-1185">Reference proteome</keyword>
<evidence type="ECO:0000313" key="8">
    <source>
        <dbReference type="Proteomes" id="UP000694380"/>
    </source>
</evidence>
<dbReference type="PANTHER" id="PTHR24023">
    <property type="entry name" value="COLLAGEN ALPHA"/>
    <property type="match status" value="1"/>
</dbReference>
<dbReference type="PROSITE" id="PS51461">
    <property type="entry name" value="NC1_FIB"/>
    <property type="match status" value="1"/>
</dbReference>
<keyword evidence="2" id="KW-0964">Secreted</keyword>
<evidence type="ECO:0000256" key="2">
    <source>
        <dbReference type="ARBA" id="ARBA00022525"/>
    </source>
</evidence>
<dbReference type="GO" id="GO:0005615">
    <property type="term" value="C:extracellular space"/>
    <property type="evidence" value="ECO:0007669"/>
    <property type="project" value="TreeGrafter"/>
</dbReference>
<evidence type="ECO:0000313" key="7">
    <source>
        <dbReference type="Ensembl" id="ENSCPBP00000020203.1"/>
    </source>
</evidence>
<dbReference type="Pfam" id="PF01410">
    <property type="entry name" value="COLFI"/>
    <property type="match status" value="1"/>
</dbReference>
<comment type="subcellular location">
    <subcellularLocation>
        <location evidence="1">Secreted</location>
    </subcellularLocation>
</comment>
<dbReference type="GO" id="GO:0031012">
    <property type="term" value="C:extracellular matrix"/>
    <property type="evidence" value="ECO:0007669"/>
    <property type="project" value="TreeGrafter"/>
</dbReference>
<dbReference type="Proteomes" id="UP000694380">
    <property type="component" value="Unplaced"/>
</dbReference>
<dbReference type="SMART" id="SM00038">
    <property type="entry name" value="COLFI"/>
    <property type="match status" value="1"/>
</dbReference>
<keyword evidence="4" id="KW-0176">Collagen</keyword>
<evidence type="ECO:0000259" key="6">
    <source>
        <dbReference type="PROSITE" id="PS51461"/>
    </source>
</evidence>
<dbReference type="InterPro" id="IPR008160">
    <property type="entry name" value="Collagen"/>
</dbReference>
<dbReference type="Pfam" id="PF01391">
    <property type="entry name" value="Collagen"/>
    <property type="match status" value="1"/>
</dbReference>
<dbReference type="GO" id="GO:0030198">
    <property type="term" value="P:extracellular matrix organization"/>
    <property type="evidence" value="ECO:0007669"/>
    <property type="project" value="TreeGrafter"/>
</dbReference>
<dbReference type="Gene3D" id="2.60.120.1000">
    <property type="match status" value="1"/>
</dbReference>
<feature type="compositionally biased region" description="Gly residues" evidence="5">
    <location>
        <begin position="80"/>
        <end position="90"/>
    </location>
</feature>
<feature type="region of interest" description="Disordered" evidence="5">
    <location>
        <begin position="1"/>
        <end position="324"/>
    </location>
</feature>
<feature type="compositionally biased region" description="Low complexity" evidence="5">
    <location>
        <begin position="121"/>
        <end position="130"/>
    </location>
</feature>
<keyword evidence="3" id="KW-0272">Extracellular matrix</keyword>
<name>A0A8C3HM71_CHRPI</name>
<dbReference type="FunFam" id="2.60.120.1000:FF:000002">
    <property type="entry name" value="Collagen XI alpha 1 chain"/>
    <property type="match status" value="1"/>
</dbReference>
<dbReference type="GeneTree" id="ENSGT00940000162394"/>
<evidence type="ECO:0000256" key="3">
    <source>
        <dbReference type="ARBA" id="ARBA00022530"/>
    </source>
</evidence>
<dbReference type="InterPro" id="IPR050149">
    <property type="entry name" value="Collagen_superfamily"/>
</dbReference>
<protein>
    <recommendedName>
        <fullName evidence="6">Fibrillar collagen NC1 domain-containing protein</fullName>
    </recommendedName>
</protein>
<reference evidence="7" key="1">
    <citation type="submission" date="2025-08" db="UniProtKB">
        <authorList>
            <consortium name="Ensembl"/>
        </authorList>
    </citation>
    <scope>IDENTIFICATION</scope>
</reference>
<evidence type="ECO:0000256" key="5">
    <source>
        <dbReference type="SAM" id="MobiDB-lite"/>
    </source>
</evidence>
<organism evidence="7 8">
    <name type="scientific">Chrysemys picta bellii</name>
    <name type="common">Western painted turtle</name>
    <name type="synonym">Emys bellii</name>
    <dbReference type="NCBI Taxonomy" id="8478"/>
    <lineage>
        <taxon>Eukaryota</taxon>
        <taxon>Metazoa</taxon>
        <taxon>Chordata</taxon>
        <taxon>Craniata</taxon>
        <taxon>Vertebrata</taxon>
        <taxon>Euteleostomi</taxon>
        <taxon>Archelosauria</taxon>
        <taxon>Testudinata</taxon>
        <taxon>Testudines</taxon>
        <taxon>Cryptodira</taxon>
        <taxon>Durocryptodira</taxon>
        <taxon>Testudinoidea</taxon>
        <taxon>Emydidae</taxon>
        <taxon>Chrysemys</taxon>
    </lineage>
</organism>
<dbReference type="InterPro" id="IPR000885">
    <property type="entry name" value="Fib_collagen_C"/>
</dbReference>
<feature type="domain" description="Fibrillar collagen NC1" evidence="6">
    <location>
        <begin position="327"/>
        <end position="556"/>
    </location>
</feature>
<feature type="compositionally biased region" description="Gly residues" evidence="5">
    <location>
        <begin position="1"/>
        <end position="27"/>
    </location>
</feature>
<dbReference type="OMA" id="NARQRIT"/>
<accession>A0A8C3HM71</accession>
<evidence type="ECO:0000256" key="4">
    <source>
        <dbReference type="ARBA" id="ARBA00023119"/>
    </source>
</evidence>
<proteinExistence type="predicted"/>
<dbReference type="GO" id="GO:0030020">
    <property type="term" value="F:extracellular matrix structural constituent conferring tensile strength"/>
    <property type="evidence" value="ECO:0007669"/>
    <property type="project" value="TreeGrafter"/>
</dbReference>
<dbReference type="PANTHER" id="PTHR24023:SF1112">
    <property type="entry name" value="COL_CUTICLE_N DOMAIN-CONTAINING PROTEIN-RELATED"/>
    <property type="match status" value="1"/>
</dbReference>
<dbReference type="AlphaFoldDB" id="A0A8C3HM71"/>
<sequence>MGSGSGGGAQWGKGGGIGGGAQWGWGLGERPSGVRVRVTHSPSLCAGCGGASWARGSAGREGRQGKGTPPALLVPRRGPGSQGPGEGSGGLCAQETCPQGWAETPPTRSPPHPGAGETGIPAWGPGSDAAPSPPAQGEPGTEGPPGKMGPVGVQGPPGRAGSEGLRGIPGAAVSASLVGRDGGGGGLHGTDAPPSAKPSAPQGHAGLIGLIGPPGEMGEKGDQGLPGNQGVPGPKGDPGALGPRGDTGPPGLPGPPVIGGNAPWLGSRPSGPQGAAWASHTRVSAQGRPAELREPLPVEGVRKRRREAEGEQGDQAGPPDSVPEGLEEVFASLSSLRTEVEQLRRPLGTPESPAHVCKELQLCHPHFPDGEYWIDPNQGCARDAFKVFCNFTAGGETCLFPDKRFQSVRLAAWSKEKPGSWFSSFRRGRKFSYVDADGNPLGVTQLTFLRLLSAGARQNFTLSCQDSAAWFHAGAASYAQALRFRGADGQELGHDHPAAPIRALHDGCQLRQGQARTVLEVRSSRPEPLPLSDVAVPDFGAANQKFGFELGPVCFMG</sequence>